<gene>
    <name evidence="1" type="ORF">SDC9_48389</name>
</gene>
<comment type="caution">
    <text evidence="1">The sequence shown here is derived from an EMBL/GenBank/DDBJ whole genome shotgun (WGS) entry which is preliminary data.</text>
</comment>
<accession>A0A644WIP8</accession>
<proteinExistence type="predicted"/>
<sequence length="123" mass="14910">MFIKFENINNKKLIDVRTKSEFLNMNMTEYNIPVIDEEQHNMIKRFYPFAIFIIIKSIIKNREIIRKRLLEISNNKREEVIIACSRGRLRSPITYIYARFIGIRCRILWGGLKQRYLLKKDIK</sequence>
<dbReference type="EMBL" id="VSSQ01000847">
    <property type="protein sequence ID" value="MPM02144.1"/>
    <property type="molecule type" value="Genomic_DNA"/>
</dbReference>
<organism evidence="1">
    <name type="scientific">bioreactor metagenome</name>
    <dbReference type="NCBI Taxonomy" id="1076179"/>
    <lineage>
        <taxon>unclassified sequences</taxon>
        <taxon>metagenomes</taxon>
        <taxon>ecological metagenomes</taxon>
    </lineage>
</organism>
<dbReference type="InterPro" id="IPR036873">
    <property type="entry name" value="Rhodanese-like_dom_sf"/>
</dbReference>
<dbReference type="AlphaFoldDB" id="A0A644WIP8"/>
<protein>
    <recommendedName>
        <fullName evidence="2">Rhodanese domain-containing protein</fullName>
    </recommendedName>
</protein>
<evidence type="ECO:0008006" key="2">
    <source>
        <dbReference type="Google" id="ProtNLM"/>
    </source>
</evidence>
<dbReference type="SUPFAM" id="SSF52821">
    <property type="entry name" value="Rhodanese/Cell cycle control phosphatase"/>
    <property type="match status" value="1"/>
</dbReference>
<dbReference type="Gene3D" id="3.40.250.10">
    <property type="entry name" value="Rhodanese-like domain"/>
    <property type="match status" value="1"/>
</dbReference>
<evidence type="ECO:0000313" key="1">
    <source>
        <dbReference type="EMBL" id="MPM02144.1"/>
    </source>
</evidence>
<reference evidence="1" key="1">
    <citation type="submission" date="2019-08" db="EMBL/GenBank/DDBJ databases">
        <authorList>
            <person name="Kucharzyk K."/>
            <person name="Murdoch R.W."/>
            <person name="Higgins S."/>
            <person name="Loffler F."/>
        </authorList>
    </citation>
    <scope>NUCLEOTIDE SEQUENCE</scope>
</reference>
<name>A0A644WIP8_9ZZZZ</name>